<evidence type="ECO:0000313" key="2">
    <source>
        <dbReference type="EMBL" id="KAI5430973.1"/>
    </source>
</evidence>
<name>A0A9D5B256_PEA</name>
<dbReference type="Gramene" id="Psat03G0520800-T1">
    <property type="protein sequence ID" value="KAI5430973.1"/>
    <property type="gene ID" value="KIW84_035208"/>
</dbReference>
<accession>A0A9D5B256</accession>
<protein>
    <submittedName>
        <fullName evidence="2">Uncharacterized protein</fullName>
    </submittedName>
</protein>
<evidence type="ECO:0000256" key="1">
    <source>
        <dbReference type="SAM" id="MobiDB-lite"/>
    </source>
</evidence>
<gene>
    <name evidence="2" type="ORF">KIW84_035208</name>
</gene>
<reference evidence="2 3" key="1">
    <citation type="journal article" date="2022" name="Nat. Genet.">
        <title>Improved pea reference genome and pan-genome highlight genomic features and evolutionary characteristics.</title>
        <authorList>
            <person name="Yang T."/>
            <person name="Liu R."/>
            <person name="Luo Y."/>
            <person name="Hu S."/>
            <person name="Wang D."/>
            <person name="Wang C."/>
            <person name="Pandey M.K."/>
            <person name="Ge S."/>
            <person name="Xu Q."/>
            <person name="Li N."/>
            <person name="Li G."/>
            <person name="Huang Y."/>
            <person name="Saxena R.K."/>
            <person name="Ji Y."/>
            <person name="Li M."/>
            <person name="Yan X."/>
            <person name="He Y."/>
            <person name="Liu Y."/>
            <person name="Wang X."/>
            <person name="Xiang C."/>
            <person name="Varshney R.K."/>
            <person name="Ding H."/>
            <person name="Gao S."/>
            <person name="Zong X."/>
        </authorList>
    </citation>
    <scope>NUCLEOTIDE SEQUENCE [LARGE SCALE GENOMIC DNA]</scope>
    <source>
        <strain evidence="2 3">cv. Zhongwan 6</strain>
    </source>
</reference>
<sequence>MVVKELDSLSVGYKAQMQIYSSLKEGAIKREITRFQKLDVEGAINAYSAPTQSLAIGTPRISTSPLLAEFTSPDGAHDNALAPPSGKSTGHPQAMDPEMLLVKIWLQARNFITQDGTNGTGRIRCSAKATNLSSLCQNCTQAANTISAAERHGD</sequence>
<dbReference type="EMBL" id="JAMSHJ010000003">
    <property type="protein sequence ID" value="KAI5430973.1"/>
    <property type="molecule type" value="Genomic_DNA"/>
</dbReference>
<proteinExistence type="predicted"/>
<feature type="region of interest" description="Disordered" evidence="1">
    <location>
        <begin position="72"/>
        <end position="91"/>
    </location>
</feature>
<dbReference type="Proteomes" id="UP001058974">
    <property type="component" value="Chromosome 3"/>
</dbReference>
<evidence type="ECO:0000313" key="3">
    <source>
        <dbReference type="Proteomes" id="UP001058974"/>
    </source>
</evidence>
<comment type="caution">
    <text evidence="2">The sequence shown here is derived from an EMBL/GenBank/DDBJ whole genome shotgun (WGS) entry which is preliminary data.</text>
</comment>
<organism evidence="2 3">
    <name type="scientific">Pisum sativum</name>
    <name type="common">Garden pea</name>
    <name type="synonym">Lathyrus oleraceus</name>
    <dbReference type="NCBI Taxonomy" id="3888"/>
    <lineage>
        <taxon>Eukaryota</taxon>
        <taxon>Viridiplantae</taxon>
        <taxon>Streptophyta</taxon>
        <taxon>Embryophyta</taxon>
        <taxon>Tracheophyta</taxon>
        <taxon>Spermatophyta</taxon>
        <taxon>Magnoliopsida</taxon>
        <taxon>eudicotyledons</taxon>
        <taxon>Gunneridae</taxon>
        <taxon>Pentapetalae</taxon>
        <taxon>rosids</taxon>
        <taxon>fabids</taxon>
        <taxon>Fabales</taxon>
        <taxon>Fabaceae</taxon>
        <taxon>Papilionoideae</taxon>
        <taxon>50 kb inversion clade</taxon>
        <taxon>NPAAA clade</taxon>
        <taxon>Hologalegina</taxon>
        <taxon>IRL clade</taxon>
        <taxon>Fabeae</taxon>
        <taxon>Lathyrus</taxon>
    </lineage>
</organism>
<keyword evidence="3" id="KW-1185">Reference proteome</keyword>
<dbReference type="AlphaFoldDB" id="A0A9D5B256"/>